<evidence type="ECO:0000313" key="1">
    <source>
        <dbReference type="EMBL" id="BBA34257.1"/>
    </source>
</evidence>
<dbReference type="RefSeq" id="WP_170161043.1">
    <property type="nucleotide sequence ID" value="NZ_AP017928.1"/>
</dbReference>
<evidence type="ECO:0000313" key="2">
    <source>
        <dbReference type="Proteomes" id="UP000266313"/>
    </source>
</evidence>
<dbReference type="Proteomes" id="UP000266313">
    <property type="component" value="Chromosome"/>
</dbReference>
<dbReference type="SUPFAM" id="SSF53448">
    <property type="entry name" value="Nucleotide-diphospho-sugar transferases"/>
    <property type="match status" value="1"/>
</dbReference>
<keyword evidence="1" id="KW-0808">Transferase</keyword>
<gene>
    <name evidence="1" type="ORF">sS8_2305</name>
</gene>
<dbReference type="InterPro" id="IPR029044">
    <property type="entry name" value="Nucleotide-diphossugar_trans"/>
</dbReference>
<protein>
    <submittedName>
        <fullName evidence="1">Glycosyl transferase</fullName>
    </submittedName>
</protein>
<name>A0A250KRN5_9GAMM</name>
<dbReference type="EMBL" id="AP017928">
    <property type="protein sequence ID" value="BBA34257.1"/>
    <property type="molecule type" value="Genomic_DNA"/>
</dbReference>
<organism evidence="1 2">
    <name type="scientific">Methylocaldum marinum</name>
    <dbReference type="NCBI Taxonomy" id="1432792"/>
    <lineage>
        <taxon>Bacteria</taxon>
        <taxon>Pseudomonadati</taxon>
        <taxon>Pseudomonadota</taxon>
        <taxon>Gammaproteobacteria</taxon>
        <taxon>Methylococcales</taxon>
        <taxon>Methylococcaceae</taxon>
        <taxon>Methylocaldum</taxon>
    </lineage>
</organism>
<dbReference type="AlphaFoldDB" id="A0A250KRN5"/>
<keyword evidence="2" id="KW-1185">Reference proteome</keyword>
<sequence>MSAVPAIERGRYAEVDALLFTTTDSAGGRSDELERMIRSVERAIATSGLRVVQYLLLQRHDAGRPLPELPDYIRATAIPERVSLSRARNLLLDRAHTDGVFERSLMVAFPDDDAWYPAGTLEGILALFAGDSALDLAICRYASSPSVLSDLPVDLRVARAVKAGRFVANASSNTIFIRAARAAQTGHFDEALGIGAPINGGEDLDYALRAYVGSAGKAVWIDAPLVGHRDRLKWVRGQYYAGSLYALSRSAAASRAVALQTARKVLVGFYLLLRRELACSDFLRALRLALKARRSAPARS</sequence>
<dbReference type="KEGG" id="mmai:sS8_2305"/>
<dbReference type="GO" id="GO:0016740">
    <property type="term" value="F:transferase activity"/>
    <property type="evidence" value="ECO:0007669"/>
    <property type="project" value="UniProtKB-KW"/>
</dbReference>
<accession>A0A250KRN5</accession>
<dbReference type="Gene3D" id="3.90.550.10">
    <property type="entry name" value="Spore Coat Polysaccharide Biosynthesis Protein SpsA, Chain A"/>
    <property type="match status" value="1"/>
</dbReference>
<proteinExistence type="predicted"/>
<reference evidence="1 2" key="1">
    <citation type="submission" date="2016-12" db="EMBL/GenBank/DDBJ databases">
        <title>Genome sequencing of Methylocaldum marinum.</title>
        <authorList>
            <person name="Takeuchi M."/>
            <person name="Kamagata Y."/>
            <person name="Hiraoka S."/>
            <person name="Oshima K."/>
            <person name="Hattori M."/>
            <person name="Iwasaki W."/>
        </authorList>
    </citation>
    <scope>NUCLEOTIDE SEQUENCE [LARGE SCALE GENOMIC DNA]</scope>
    <source>
        <strain evidence="1 2">S8</strain>
    </source>
</reference>